<dbReference type="GO" id="GO:0005634">
    <property type="term" value="C:nucleus"/>
    <property type="evidence" value="ECO:0007669"/>
    <property type="project" value="TreeGrafter"/>
</dbReference>
<dbReference type="InterPro" id="IPR033658">
    <property type="entry name" value="GRX_PICOT-like"/>
</dbReference>
<dbReference type="GO" id="GO:0051536">
    <property type="term" value="F:iron-sulfur cluster binding"/>
    <property type="evidence" value="ECO:0007669"/>
    <property type="project" value="UniProtKB-KW"/>
</dbReference>
<evidence type="ECO:0000256" key="2">
    <source>
        <dbReference type="ARBA" id="ARBA00023004"/>
    </source>
</evidence>
<dbReference type="PROSITE" id="PS51354">
    <property type="entry name" value="GLUTAREDOXIN_2"/>
    <property type="match status" value="2"/>
</dbReference>
<feature type="domain" description="Thioredoxin" evidence="4">
    <location>
        <begin position="10"/>
        <end position="103"/>
    </location>
</feature>
<dbReference type="SUPFAM" id="SSF52833">
    <property type="entry name" value="Thioredoxin-like"/>
    <property type="match status" value="3"/>
</dbReference>
<sequence length="332" mass="36899">MSLHSPSTVQEFNTLEKSGGLVVVHFSAEWAEQCEQMNRVIDELIKQPELKEVTFVRVCAEDLSEVSLRYNIRAVPTCVLVRQGEEVDRVQGANAAALTTAVKKQAAKTSLISISPAGNTVSTGNTDSSDLDARLKRLVCASKCVLFMKGTPDAPRCGFSRTTVDVLNKMAAEYSTFDILKDEEVRQGLKTYSNWPTYPQLYVDGELLGGLDIVKEMEATGELRDILPKKTTLNDRLCVLINRSAIMVFMKGDRINPKCGFSKTLINMMQQTGLVYDTYDILTDEEVRQGLKTYSNWPTYPQVYVKGELVGGLDILKELYTSGELINTLKGQ</sequence>
<evidence type="ECO:0000259" key="5">
    <source>
        <dbReference type="Pfam" id="PF00462"/>
    </source>
</evidence>
<dbReference type="GO" id="GO:0006879">
    <property type="term" value="P:intracellular iron ion homeostasis"/>
    <property type="evidence" value="ECO:0007669"/>
    <property type="project" value="TreeGrafter"/>
</dbReference>
<evidence type="ECO:0000313" key="7">
    <source>
        <dbReference type="Proteomes" id="UP001292094"/>
    </source>
</evidence>
<dbReference type="GO" id="GO:0005829">
    <property type="term" value="C:cytosol"/>
    <property type="evidence" value="ECO:0007669"/>
    <property type="project" value="TreeGrafter"/>
</dbReference>
<dbReference type="Proteomes" id="UP001292094">
    <property type="component" value="Unassembled WGS sequence"/>
</dbReference>
<accession>A0AAE1TMQ4</accession>
<dbReference type="InterPro" id="IPR004480">
    <property type="entry name" value="Monothiol_GRX-rel"/>
</dbReference>
<dbReference type="EMBL" id="JAWZYT010006046">
    <property type="protein sequence ID" value="KAK4288964.1"/>
    <property type="molecule type" value="Genomic_DNA"/>
</dbReference>
<reference evidence="6" key="1">
    <citation type="submission" date="2023-11" db="EMBL/GenBank/DDBJ databases">
        <title>Genome assemblies of two species of porcelain crab, Petrolisthes cinctipes and Petrolisthes manimaculis (Anomura: Porcellanidae).</title>
        <authorList>
            <person name="Angst P."/>
        </authorList>
    </citation>
    <scope>NUCLEOTIDE SEQUENCE</scope>
    <source>
        <strain evidence="6">PB745_02</strain>
        <tissue evidence="6">Gill</tissue>
    </source>
</reference>
<evidence type="ECO:0000259" key="4">
    <source>
        <dbReference type="Pfam" id="PF00085"/>
    </source>
</evidence>
<evidence type="ECO:0000256" key="3">
    <source>
        <dbReference type="ARBA" id="ARBA00023014"/>
    </source>
</evidence>
<feature type="domain" description="Glutaredoxin" evidence="5">
    <location>
        <begin position="246"/>
        <end position="310"/>
    </location>
</feature>
<keyword evidence="3" id="KW-0411">Iron-sulfur</keyword>
<dbReference type="PANTHER" id="PTHR10293">
    <property type="entry name" value="GLUTAREDOXIN FAMILY MEMBER"/>
    <property type="match status" value="1"/>
</dbReference>
<dbReference type="Pfam" id="PF00462">
    <property type="entry name" value="Glutaredoxin"/>
    <property type="match status" value="2"/>
</dbReference>
<dbReference type="CDD" id="cd03028">
    <property type="entry name" value="GRX_PICOT_like"/>
    <property type="match status" value="2"/>
</dbReference>
<dbReference type="FunFam" id="3.40.30.10:FF:000012">
    <property type="entry name" value="Monothiol glutaredoxin"/>
    <property type="match status" value="2"/>
</dbReference>
<dbReference type="NCBIfam" id="TIGR00365">
    <property type="entry name" value="Grx4 family monothiol glutaredoxin"/>
    <property type="match status" value="1"/>
</dbReference>
<comment type="caution">
    <text evidence="6">The sequence shown here is derived from an EMBL/GenBank/DDBJ whole genome shotgun (WGS) entry which is preliminary data.</text>
</comment>
<evidence type="ECO:0000256" key="1">
    <source>
        <dbReference type="ARBA" id="ARBA00022723"/>
    </source>
</evidence>
<keyword evidence="1" id="KW-0479">Metal-binding</keyword>
<dbReference type="InterPro" id="IPR013766">
    <property type="entry name" value="Thioredoxin_domain"/>
</dbReference>
<gene>
    <name evidence="6" type="ORF">Pmani_038041</name>
</gene>
<keyword evidence="7" id="KW-1185">Reference proteome</keyword>
<dbReference type="AlphaFoldDB" id="A0AAE1TMQ4"/>
<dbReference type="InterPro" id="IPR036249">
    <property type="entry name" value="Thioredoxin-like_sf"/>
</dbReference>
<keyword evidence="2" id="KW-0408">Iron</keyword>
<feature type="domain" description="Glutaredoxin" evidence="5">
    <location>
        <begin position="145"/>
        <end position="207"/>
    </location>
</feature>
<organism evidence="6 7">
    <name type="scientific">Petrolisthes manimaculis</name>
    <dbReference type="NCBI Taxonomy" id="1843537"/>
    <lineage>
        <taxon>Eukaryota</taxon>
        <taxon>Metazoa</taxon>
        <taxon>Ecdysozoa</taxon>
        <taxon>Arthropoda</taxon>
        <taxon>Crustacea</taxon>
        <taxon>Multicrustacea</taxon>
        <taxon>Malacostraca</taxon>
        <taxon>Eumalacostraca</taxon>
        <taxon>Eucarida</taxon>
        <taxon>Decapoda</taxon>
        <taxon>Pleocyemata</taxon>
        <taxon>Anomura</taxon>
        <taxon>Galatheoidea</taxon>
        <taxon>Porcellanidae</taxon>
        <taxon>Petrolisthes</taxon>
    </lineage>
</organism>
<dbReference type="InterPro" id="IPR002109">
    <property type="entry name" value="Glutaredoxin"/>
</dbReference>
<dbReference type="Pfam" id="PF00085">
    <property type="entry name" value="Thioredoxin"/>
    <property type="match status" value="1"/>
</dbReference>
<evidence type="ECO:0008006" key="8">
    <source>
        <dbReference type="Google" id="ProtNLM"/>
    </source>
</evidence>
<dbReference type="Gene3D" id="3.40.30.10">
    <property type="entry name" value="Glutaredoxin"/>
    <property type="match status" value="3"/>
</dbReference>
<dbReference type="PANTHER" id="PTHR10293:SF73">
    <property type="entry name" value="GLUTAREDOXIN-3"/>
    <property type="match status" value="1"/>
</dbReference>
<protein>
    <recommendedName>
        <fullName evidence="8">Glutaredoxin 3</fullName>
    </recommendedName>
</protein>
<name>A0AAE1TMQ4_9EUCA</name>
<dbReference type="CDD" id="cd02984">
    <property type="entry name" value="TRX_PICOT"/>
    <property type="match status" value="1"/>
</dbReference>
<proteinExistence type="predicted"/>
<dbReference type="GO" id="GO:0046872">
    <property type="term" value="F:metal ion binding"/>
    <property type="evidence" value="ECO:0007669"/>
    <property type="project" value="UniProtKB-KW"/>
</dbReference>
<evidence type="ECO:0000313" key="6">
    <source>
        <dbReference type="EMBL" id="KAK4288964.1"/>
    </source>
</evidence>